<dbReference type="Proteomes" id="UP000478208">
    <property type="component" value="Unassembled WGS sequence"/>
</dbReference>
<gene>
    <name evidence="2" type="ORF">GN138_03035</name>
</gene>
<protein>
    <submittedName>
        <fullName evidence="2">Uncharacterized protein</fullName>
    </submittedName>
</protein>
<keyword evidence="1" id="KW-1133">Transmembrane helix</keyword>
<comment type="caution">
    <text evidence="2">The sequence shown here is derived from an EMBL/GenBank/DDBJ whole genome shotgun (WGS) entry which is preliminary data.</text>
</comment>
<sequence>MSKKTCPYNRCFLKFTKVAFSLFYFKMNTTTKQGLLKYGIPSIAIIVVVIQLFLVNTKDLSRWKGGGYGMYTEMHYVYNQIYIPGMSVDSLVKDNPKMKSTLGHLMLMPNKINLKKAAKLVLDTFKKDSIHIQIWKPVVNVEKETYTRVLKEEIRLNKSNL</sequence>
<keyword evidence="1" id="KW-0812">Transmembrane</keyword>
<name>A0A6L6U667_9FLAO</name>
<keyword evidence="3" id="KW-1185">Reference proteome</keyword>
<proteinExistence type="predicted"/>
<reference evidence="2 3" key="1">
    <citation type="submission" date="2019-12" db="EMBL/GenBank/DDBJ databases">
        <authorList>
            <person name="Li J."/>
        </authorList>
    </citation>
    <scope>NUCLEOTIDE SEQUENCE [LARGE SCALE GENOMIC DNA]</scope>
    <source>
        <strain evidence="2 3">HL2-2</strain>
    </source>
</reference>
<organism evidence="2 3">
    <name type="scientific">Winogradskyella endarachnes</name>
    <dbReference type="NCBI Taxonomy" id="2681965"/>
    <lineage>
        <taxon>Bacteria</taxon>
        <taxon>Pseudomonadati</taxon>
        <taxon>Bacteroidota</taxon>
        <taxon>Flavobacteriia</taxon>
        <taxon>Flavobacteriales</taxon>
        <taxon>Flavobacteriaceae</taxon>
        <taxon>Winogradskyella</taxon>
    </lineage>
</organism>
<feature type="transmembrane region" description="Helical" evidence="1">
    <location>
        <begin position="35"/>
        <end position="55"/>
    </location>
</feature>
<dbReference type="EMBL" id="WOWS01000001">
    <property type="protein sequence ID" value="MUU77409.1"/>
    <property type="molecule type" value="Genomic_DNA"/>
</dbReference>
<accession>A0A6L6U667</accession>
<evidence type="ECO:0000256" key="1">
    <source>
        <dbReference type="SAM" id="Phobius"/>
    </source>
</evidence>
<evidence type="ECO:0000313" key="2">
    <source>
        <dbReference type="EMBL" id="MUU77409.1"/>
    </source>
</evidence>
<keyword evidence="1" id="KW-0472">Membrane</keyword>
<dbReference type="AlphaFoldDB" id="A0A6L6U667"/>
<evidence type="ECO:0000313" key="3">
    <source>
        <dbReference type="Proteomes" id="UP000478208"/>
    </source>
</evidence>